<evidence type="ECO:0000256" key="2">
    <source>
        <dbReference type="ARBA" id="ARBA00022723"/>
    </source>
</evidence>
<dbReference type="Gene3D" id="1.10.760.10">
    <property type="entry name" value="Cytochrome c-like domain"/>
    <property type="match status" value="1"/>
</dbReference>
<dbReference type="PANTHER" id="PTHR35008">
    <property type="entry name" value="BLL4482 PROTEIN-RELATED"/>
    <property type="match status" value="1"/>
</dbReference>
<evidence type="ECO:0000256" key="1">
    <source>
        <dbReference type="ARBA" id="ARBA00022617"/>
    </source>
</evidence>
<dbReference type="PROSITE" id="PS51257">
    <property type="entry name" value="PROKAR_LIPOPROTEIN"/>
    <property type="match status" value="1"/>
</dbReference>
<evidence type="ECO:0000256" key="4">
    <source>
        <dbReference type="PROSITE-ProRule" id="PRU00433"/>
    </source>
</evidence>
<dbReference type="Proteomes" id="UP000297739">
    <property type="component" value="Unassembled WGS sequence"/>
</dbReference>
<keyword evidence="2 4" id="KW-0479">Metal-binding</keyword>
<keyword evidence="3 4" id="KW-0408">Iron</keyword>
<dbReference type="AlphaFoldDB" id="A0A4Z0PP51"/>
<accession>A0A4Z0PP51</accession>
<dbReference type="PROSITE" id="PS51007">
    <property type="entry name" value="CYTC"/>
    <property type="match status" value="1"/>
</dbReference>
<sequence>MKSPARPAQLLRLVAALALTGSIVGCFSNRQNEGARLYESHCSSCHGTQGEGLKRLIPPLAGADYLLKNRAALACLVRKGQKGQIIVNGVDYNQVMPPADSHLTDSQITNILNFVQTSWGNAGEVFTIREVSEQLRGCGGSDGR</sequence>
<dbReference type="SUPFAM" id="SSF46626">
    <property type="entry name" value="Cytochrome c"/>
    <property type="match status" value="1"/>
</dbReference>
<evidence type="ECO:0000313" key="6">
    <source>
        <dbReference type="EMBL" id="TGE16429.1"/>
    </source>
</evidence>
<dbReference type="OrthoDB" id="9811395at2"/>
<dbReference type="InterPro" id="IPR036909">
    <property type="entry name" value="Cyt_c-like_dom_sf"/>
</dbReference>
<name>A0A4Z0PP51_9BACT</name>
<feature type="domain" description="Cytochrome c" evidence="5">
    <location>
        <begin position="29"/>
        <end position="119"/>
    </location>
</feature>
<protein>
    <submittedName>
        <fullName evidence="6">Cytochrome c</fullName>
    </submittedName>
</protein>
<dbReference type="GO" id="GO:0009055">
    <property type="term" value="F:electron transfer activity"/>
    <property type="evidence" value="ECO:0007669"/>
    <property type="project" value="InterPro"/>
</dbReference>
<keyword evidence="7" id="KW-1185">Reference proteome</keyword>
<dbReference type="InterPro" id="IPR051459">
    <property type="entry name" value="Cytochrome_c-type_DH"/>
</dbReference>
<keyword evidence="1 4" id="KW-0349">Heme</keyword>
<dbReference type="GO" id="GO:0046872">
    <property type="term" value="F:metal ion binding"/>
    <property type="evidence" value="ECO:0007669"/>
    <property type="project" value="UniProtKB-KW"/>
</dbReference>
<organism evidence="6 7">
    <name type="scientific">Hymenobacter elongatus</name>
    <dbReference type="NCBI Taxonomy" id="877208"/>
    <lineage>
        <taxon>Bacteria</taxon>
        <taxon>Pseudomonadati</taxon>
        <taxon>Bacteroidota</taxon>
        <taxon>Cytophagia</taxon>
        <taxon>Cytophagales</taxon>
        <taxon>Hymenobacteraceae</taxon>
        <taxon>Hymenobacter</taxon>
    </lineage>
</organism>
<gene>
    <name evidence="6" type="ORF">E5J99_09900</name>
</gene>
<dbReference type="PANTHER" id="PTHR35008:SF8">
    <property type="entry name" value="ALCOHOL DEHYDROGENASE CYTOCHROME C SUBUNIT"/>
    <property type="match status" value="1"/>
</dbReference>
<dbReference type="InterPro" id="IPR009056">
    <property type="entry name" value="Cyt_c-like_dom"/>
</dbReference>
<dbReference type="EMBL" id="SRLD01000016">
    <property type="protein sequence ID" value="TGE16429.1"/>
    <property type="molecule type" value="Genomic_DNA"/>
</dbReference>
<comment type="caution">
    <text evidence="6">The sequence shown here is derived from an EMBL/GenBank/DDBJ whole genome shotgun (WGS) entry which is preliminary data.</text>
</comment>
<proteinExistence type="predicted"/>
<evidence type="ECO:0000313" key="7">
    <source>
        <dbReference type="Proteomes" id="UP000297739"/>
    </source>
</evidence>
<dbReference type="GO" id="GO:0020037">
    <property type="term" value="F:heme binding"/>
    <property type="evidence" value="ECO:0007669"/>
    <property type="project" value="InterPro"/>
</dbReference>
<evidence type="ECO:0000259" key="5">
    <source>
        <dbReference type="PROSITE" id="PS51007"/>
    </source>
</evidence>
<dbReference type="Pfam" id="PF00034">
    <property type="entry name" value="Cytochrom_C"/>
    <property type="match status" value="1"/>
</dbReference>
<dbReference type="RefSeq" id="WP_135497568.1">
    <property type="nucleotide sequence ID" value="NZ_SRLD01000016.1"/>
</dbReference>
<reference evidence="6 7" key="1">
    <citation type="submission" date="2019-04" db="EMBL/GenBank/DDBJ databases">
        <authorList>
            <person name="Feng G."/>
            <person name="Zhang J."/>
            <person name="Zhu H."/>
        </authorList>
    </citation>
    <scope>NUCLEOTIDE SEQUENCE [LARGE SCALE GENOMIC DNA]</scope>
    <source>
        <strain evidence="6 7">JCM 17223</strain>
    </source>
</reference>
<evidence type="ECO:0000256" key="3">
    <source>
        <dbReference type="ARBA" id="ARBA00023004"/>
    </source>
</evidence>